<keyword evidence="3" id="KW-0813">Transport</keyword>
<evidence type="ECO:0000256" key="1">
    <source>
        <dbReference type="ARBA" id="ARBA00004123"/>
    </source>
</evidence>
<dbReference type="Gramene" id="RZC63723">
    <property type="protein sequence ID" value="RZC63723"/>
    <property type="gene ID" value="C5167_025494"/>
</dbReference>
<comment type="subcellular location">
    <subcellularLocation>
        <location evidence="1 13">Nucleus</location>
    </subcellularLocation>
</comment>
<feature type="compositionally biased region" description="Basic and acidic residues" evidence="14">
    <location>
        <begin position="1021"/>
        <end position="1040"/>
    </location>
</feature>
<dbReference type="GO" id="GO:0070461">
    <property type="term" value="C:SAGA-type complex"/>
    <property type="evidence" value="ECO:0007669"/>
    <property type="project" value="UniProtKB-ARBA"/>
</dbReference>
<keyword evidence="11" id="KW-0804">Transcription</keyword>
<organism evidence="16 17">
    <name type="scientific">Papaver somniferum</name>
    <name type="common">Opium poppy</name>
    <dbReference type="NCBI Taxonomy" id="3469"/>
    <lineage>
        <taxon>Eukaryota</taxon>
        <taxon>Viridiplantae</taxon>
        <taxon>Streptophyta</taxon>
        <taxon>Embryophyta</taxon>
        <taxon>Tracheophyta</taxon>
        <taxon>Spermatophyta</taxon>
        <taxon>Magnoliopsida</taxon>
        <taxon>Ranunculales</taxon>
        <taxon>Papaveraceae</taxon>
        <taxon>Papaveroideae</taxon>
        <taxon>Papaver</taxon>
    </lineage>
</organism>
<sequence length="1161" mass="131017">MSDSNDENPSHTQLSSQFFGDLLDSIIVDIASECHRIARLGLDHNLEEEEEELRLSTQARDRAADPSSSGETNSKYVVDIFGQKHPAVANEIFECMNCGRSIMAGRFAPHLEKCMGKGRNARMKTTRSSTAAQNRGFRFRDPENSDDSTSDEYSDSSIDESRLESMTGKGIKRLCSELVELKRASDGDFQRNICSNYSSFVRIFNEVGTMENEFIHLKQHVLTQRKLVKNLTDGIYRDLVSEESIETIIEESLYEEHYQPSNLEITETMDILLSEHRLDEALGILEIWIRPLKIIQSEENPPMQVLISYSSAILERKSRLVNQLALVASHPRVAAPELRKALAGLQRLGESQLATHIMLKYYHHRLLNGISSMQSSKEYLHGIYFKELAKFVFSVISQGAKSFETLHGDKSPYASEFIQWTREALEVFVIYFDKHVKSDSEINGRLSAAVAAVGISFSFCSLLEAQSITLQPCLVKLMRPCMNEVLKMHIDHFKKVVGIFTATDDWVLGKYLISGILNERALPMITGRELEYCMLTNSGRKLTSMLQGIISGVLPLIDLQMEISVLNGLMELFREYIETLVKVIPCKMNILDAGGSRVILAQALSQQVSVLANASALVDIFSITFRSIFMDNQNFGFQSENMGSRGKELDTWIVAIQQISNQLTTHFCQQFVHRFMCPDAGSRICAETYTDSQEDSELDQDFMPSSAFQVLFLEMRGLKNLVRQIFVTEVWRVEELLKELMETVFVWLSNCQDFWKAIEDKSTINVQQSRGFEQFIVDMHFLLEISRFGGFFSENMLDASMDLIYRIEPAFTYVECDPNRDVLADEWATDVANAAIKKILEYEILKSPSVAEPTVSTFLEDTESGKSIDSVREDDFSSVEDFTKLEDGITENLPKRLATYEEIQISEVTISDEAMSKIHMTDKTQLEPSRIFVEDKEKCGFENLSDSYEDARSSIEDVTEVENEVVGVNETAIINQELWQFDGITPSLEVIIDLELAKTVKLDEAPLRTFEEDFDKKQSLKSNDVEQRKENGSSSEKSEEFGSGGLAVEVLKAVILDHQMHNSAAVISKEPQGNNKYEYSEDEDEDQSFTGCLGRSKEEFGTTNAAIANPEEIETRQLPNACVVDEVSEEIGQKAELIDEEASSNSNPCNDSCTSFDGHAA</sequence>
<reference evidence="16 17" key="1">
    <citation type="journal article" date="2018" name="Science">
        <title>The opium poppy genome and morphinan production.</title>
        <authorList>
            <person name="Guo L."/>
            <person name="Winzer T."/>
            <person name="Yang X."/>
            <person name="Li Y."/>
            <person name="Ning Z."/>
            <person name="He Z."/>
            <person name="Teodor R."/>
            <person name="Lu Y."/>
            <person name="Bowser T.A."/>
            <person name="Graham I.A."/>
            <person name="Ye K."/>
        </authorList>
    </citation>
    <scope>NUCLEOTIDE SEQUENCE [LARGE SCALE GENOMIC DNA]</scope>
    <source>
        <strain evidence="17">cv. HN1</strain>
        <tissue evidence="16">Leaves</tissue>
    </source>
</reference>
<feature type="region of interest" description="Disordered" evidence="14">
    <location>
        <begin position="51"/>
        <end position="73"/>
    </location>
</feature>
<comment type="similarity">
    <text evidence="2">Belongs to the EXO84 family.</text>
</comment>
<evidence type="ECO:0000256" key="12">
    <source>
        <dbReference type="ARBA" id="ARBA00023242"/>
    </source>
</evidence>
<dbReference type="AlphaFoldDB" id="A0A4Y7JRK8"/>
<protein>
    <recommendedName>
        <fullName evidence="13">SAGA-associated factor 11</fullName>
    </recommendedName>
</protein>
<evidence type="ECO:0000313" key="17">
    <source>
        <dbReference type="Proteomes" id="UP000316621"/>
    </source>
</evidence>
<dbReference type="FunFam" id="3.30.160.60:FF:000118">
    <property type="entry name" value="Ataxin-7-like protein 3"/>
    <property type="match status" value="1"/>
</dbReference>
<proteinExistence type="inferred from homology"/>
<dbReference type="OMA" id="RSFVMLY"/>
<evidence type="ECO:0000256" key="14">
    <source>
        <dbReference type="SAM" id="MobiDB-lite"/>
    </source>
</evidence>
<dbReference type="Gene3D" id="3.30.160.60">
    <property type="entry name" value="Classic Zinc Finger"/>
    <property type="match status" value="1"/>
</dbReference>
<dbReference type="SUPFAM" id="SSF74788">
    <property type="entry name" value="Cullin repeat-like"/>
    <property type="match status" value="1"/>
</dbReference>
<dbReference type="Pfam" id="PF08209">
    <property type="entry name" value="Sgf11"/>
    <property type="match status" value="1"/>
</dbReference>
<evidence type="ECO:0000256" key="3">
    <source>
        <dbReference type="ARBA" id="ARBA00022448"/>
    </source>
</evidence>
<feature type="region of interest" description="Disordered" evidence="14">
    <location>
        <begin position="1021"/>
        <end position="1041"/>
    </location>
</feature>
<dbReference type="InterPro" id="IPR042560">
    <property type="entry name" value="Exo84_C_2"/>
</dbReference>
<evidence type="ECO:0000256" key="10">
    <source>
        <dbReference type="ARBA" id="ARBA00023159"/>
    </source>
</evidence>
<dbReference type="GO" id="GO:0006887">
    <property type="term" value="P:exocytosis"/>
    <property type="evidence" value="ECO:0007669"/>
    <property type="project" value="UniProtKB-KW"/>
</dbReference>
<dbReference type="GO" id="GO:0071819">
    <property type="term" value="C:DUBm complex"/>
    <property type="evidence" value="ECO:0007669"/>
    <property type="project" value="UniProtKB-ARBA"/>
</dbReference>
<keyword evidence="7" id="KW-0862">Zinc</keyword>
<evidence type="ECO:0000313" key="16">
    <source>
        <dbReference type="EMBL" id="RZC63723.1"/>
    </source>
</evidence>
<evidence type="ECO:0000256" key="11">
    <source>
        <dbReference type="ARBA" id="ARBA00023163"/>
    </source>
</evidence>
<evidence type="ECO:0000256" key="5">
    <source>
        <dbReference type="ARBA" id="ARBA00022723"/>
    </source>
</evidence>
<dbReference type="Gene3D" id="1.20.58.1220">
    <property type="entry name" value="Exo84p, C-terminal helical domain"/>
    <property type="match status" value="1"/>
</dbReference>
<keyword evidence="4" id="KW-0268">Exocytosis</keyword>
<keyword evidence="5" id="KW-0479">Metal-binding</keyword>
<keyword evidence="10 13" id="KW-0010">Activator</keyword>
<comment type="similarity">
    <text evidence="13">Belongs to the SGF11 family.</text>
</comment>
<name>A0A4Y7JRK8_PAPSO</name>
<dbReference type="GO" id="GO:0008270">
    <property type="term" value="F:zinc ion binding"/>
    <property type="evidence" value="ECO:0007669"/>
    <property type="project" value="UniProtKB-KW"/>
</dbReference>
<dbReference type="Pfam" id="PF08700">
    <property type="entry name" value="VPS51_Exo84_N"/>
    <property type="match status" value="1"/>
</dbReference>
<evidence type="ECO:0000256" key="9">
    <source>
        <dbReference type="ARBA" id="ARBA00023015"/>
    </source>
</evidence>
<feature type="compositionally biased region" description="Polar residues" evidence="14">
    <location>
        <begin position="1143"/>
        <end position="1155"/>
    </location>
</feature>
<dbReference type="Pfam" id="PF16528">
    <property type="entry name" value="Exo84_C"/>
    <property type="match status" value="1"/>
</dbReference>
<evidence type="ECO:0000256" key="13">
    <source>
        <dbReference type="RuleBase" id="RU261113"/>
    </source>
</evidence>
<feature type="region of interest" description="Disordered" evidence="14">
    <location>
        <begin position="118"/>
        <end position="162"/>
    </location>
</feature>
<keyword evidence="6" id="KW-0863">Zinc-finger</keyword>
<evidence type="ECO:0000256" key="8">
    <source>
        <dbReference type="ARBA" id="ARBA00022853"/>
    </source>
</evidence>
<dbReference type="GO" id="GO:0006893">
    <property type="term" value="P:Golgi to plasma membrane transport"/>
    <property type="evidence" value="ECO:0007669"/>
    <property type="project" value="TreeGrafter"/>
</dbReference>
<evidence type="ECO:0000256" key="4">
    <source>
        <dbReference type="ARBA" id="ARBA00022483"/>
    </source>
</evidence>
<evidence type="ECO:0000259" key="15">
    <source>
        <dbReference type="Pfam" id="PF16528"/>
    </source>
</evidence>
<dbReference type="PANTHER" id="PTHR21426:SF13">
    <property type="entry name" value="OS08G0566700 PROTEIN"/>
    <property type="match status" value="1"/>
</dbReference>
<keyword evidence="9" id="KW-0805">Transcription regulation</keyword>
<dbReference type="GO" id="GO:0008104">
    <property type="term" value="P:intracellular protein localization"/>
    <property type="evidence" value="ECO:0007669"/>
    <property type="project" value="TreeGrafter"/>
</dbReference>
<feature type="region of interest" description="Disordered" evidence="14">
    <location>
        <begin position="1065"/>
        <end position="1095"/>
    </location>
</feature>
<keyword evidence="8" id="KW-0156">Chromatin regulator</keyword>
<feature type="domain" description="Exocyst component Exo84 C-terminal" evidence="15">
    <location>
        <begin position="265"/>
        <end position="443"/>
    </location>
</feature>
<dbReference type="InterPro" id="IPR016159">
    <property type="entry name" value="Cullin_repeat-like_dom_sf"/>
</dbReference>
<dbReference type="GO" id="GO:0000145">
    <property type="term" value="C:exocyst"/>
    <property type="evidence" value="ECO:0007669"/>
    <property type="project" value="InterPro"/>
</dbReference>
<feature type="compositionally biased region" description="Acidic residues" evidence="14">
    <location>
        <begin position="144"/>
        <end position="158"/>
    </location>
</feature>
<keyword evidence="17" id="KW-1185">Reference proteome</keyword>
<evidence type="ECO:0000256" key="6">
    <source>
        <dbReference type="ARBA" id="ARBA00022771"/>
    </source>
</evidence>
<dbReference type="InterPro" id="IPR032403">
    <property type="entry name" value="Exo84_C"/>
</dbReference>
<dbReference type="EMBL" id="CM010719">
    <property type="protein sequence ID" value="RZC63723.1"/>
    <property type="molecule type" value="Genomic_DNA"/>
</dbReference>
<keyword evidence="12" id="KW-0539">Nucleus</keyword>
<dbReference type="Proteomes" id="UP000316621">
    <property type="component" value="Chromosome 5"/>
</dbReference>
<dbReference type="STRING" id="3469.A0A4Y7JRK8"/>
<dbReference type="InterPro" id="IPR033961">
    <property type="entry name" value="Exo84"/>
</dbReference>
<dbReference type="PANTHER" id="PTHR21426">
    <property type="entry name" value="EXOCYST COMPLEX COMPONENT 8"/>
    <property type="match status" value="1"/>
</dbReference>
<feature type="region of interest" description="Disordered" evidence="14">
    <location>
        <begin position="1138"/>
        <end position="1161"/>
    </location>
</feature>
<evidence type="ECO:0000256" key="2">
    <source>
        <dbReference type="ARBA" id="ARBA00007210"/>
    </source>
</evidence>
<accession>A0A4Y7JRK8</accession>
<dbReference type="GO" id="GO:0006325">
    <property type="term" value="P:chromatin organization"/>
    <property type="evidence" value="ECO:0007669"/>
    <property type="project" value="UniProtKB-KW"/>
</dbReference>
<dbReference type="InterPro" id="IPR013246">
    <property type="entry name" value="SAGA_su_Sgf11"/>
</dbReference>
<evidence type="ECO:0000256" key="7">
    <source>
        <dbReference type="ARBA" id="ARBA00022833"/>
    </source>
</evidence>
<gene>
    <name evidence="16" type="ORF">C5167_025494</name>
</gene>